<name>A0ABS4R080_9HYPH</name>
<protein>
    <recommendedName>
        <fullName evidence="3">Peptidase M4</fullName>
    </recommendedName>
</protein>
<comment type="caution">
    <text evidence="1">The sequence shown here is derived from an EMBL/GenBank/DDBJ whole genome shotgun (WGS) entry which is preliminary data.</text>
</comment>
<dbReference type="Proteomes" id="UP000730739">
    <property type="component" value="Unassembled WGS sequence"/>
</dbReference>
<proteinExistence type="predicted"/>
<dbReference type="RefSeq" id="WP_209602389.1">
    <property type="nucleotide sequence ID" value="NZ_JAGILA010000003.1"/>
</dbReference>
<sequence>MARESSSSDRKLRVFAFDPSFARRLSTYQMNELVVTIPGEMEARTEPGHFSGPVGEYLEVIDVDPASGLFYPPVNLDDPKLLVGNGLAPTESNPQFHQQMVYAVAMSTIAAFEKALGRIALWAPREKRDDQGKFVSDEFVRRLRIYPHALREANAYYSPSKKALLFGYFEAEADHPSVVPGSLIFSCLSHDVIAHETTHALLDGLHPRMSEVTNPDMLALHEGFADIVALFLHFSYPQVLTSQIAKTRGNLRSDHLLGQLAQEFGLALGRGGALRDAIGGPDSNGTWQLRKPDRAALSRAKGPHARGAILVAAVFRAFLNMYESRTADLFRIATQGTGVLPPGDIHPDLVNRLAEAAAKSATHLLEICIRGLDYCPPVDITFGDYLRAIITADTDLYPEDEHNYRVAILEAFVEWGIVPHGMQTVSQSTLLWPTLREVAADMGVSQHSQELESELGVLIADASAIRKKLKNRPDVSTNINDRLDRMAEQISALMNSEMMARLAGKRDPKVPDRELSKVTGKYEIESGPPHSASSILSQNLLELGLAADREITWHAQNFYGQLFWGLLTDPDNAKLLGLLGLTRDAEAPSTVYRSRATRLPAIQVHSVRMSNRRGTRGQVEREYVVELVQRRAGFLDLTKQQEMDRRPEPFWGDEKEQIDFRFRRGCTLLIDARSFRVRRVIRTRGDVTNNTQLEQVRKFLARSRSRPLDAFHVVSDAGKYEAFAMLHRHVSEEDASWQD</sequence>
<organism evidence="1 2">
    <name type="scientific">Sinorhizobium kostiense</name>
    <dbReference type="NCBI Taxonomy" id="76747"/>
    <lineage>
        <taxon>Bacteria</taxon>
        <taxon>Pseudomonadati</taxon>
        <taxon>Pseudomonadota</taxon>
        <taxon>Alphaproteobacteria</taxon>
        <taxon>Hyphomicrobiales</taxon>
        <taxon>Rhizobiaceae</taxon>
        <taxon>Sinorhizobium/Ensifer group</taxon>
        <taxon>Sinorhizobium</taxon>
    </lineage>
</organism>
<dbReference type="SUPFAM" id="SSF55486">
    <property type="entry name" value="Metalloproteases ('zincins'), catalytic domain"/>
    <property type="match status" value="1"/>
</dbReference>
<dbReference type="EMBL" id="JAGILA010000003">
    <property type="protein sequence ID" value="MBP2236302.1"/>
    <property type="molecule type" value="Genomic_DNA"/>
</dbReference>
<reference evidence="1 2" key="1">
    <citation type="submission" date="2021-03" db="EMBL/GenBank/DDBJ databases">
        <title>Genomic Encyclopedia of Type Strains, Phase IV (KMG-IV): sequencing the most valuable type-strain genomes for metagenomic binning, comparative biology and taxonomic classification.</title>
        <authorList>
            <person name="Goeker M."/>
        </authorList>
    </citation>
    <scope>NUCLEOTIDE SEQUENCE [LARGE SCALE GENOMIC DNA]</scope>
    <source>
        <strain evidence="1 2">DSM 13372</strain>
    </source>
</reference>
<evidence type="ECO:0000313" key="2">
    <source>
        <dbReference type="Proteomes" id="UP000730739"/>
    </source>
</evidence>
<accession>A0ABS4R080</accession>
<evidence type="ECO:0008006" key="3">
    <source>
        <dbReference type="Google" id="ProtNLM"/>
    </source>
</evidence>
<evidence type="ECO:0000313" key="1">
    <source>
        <dbReference type="EMBL" id="MBP2236302.1"/>
    </source>
</evidence>
<keyword evidence="2" id="KW-1185">Reference proteome</keyword>
<dbReference type="CDD" id="cd09598">
    <property type="entry name" value="M4_like"/>
    <property type="match status" value="1"/>
</dbReference>
<gene>
    <name evidence="1" type="ORF">J2Z31_002816</name>
</gene>